<evidence type="ECO:0000313" key="6">
    <source>
        <dbReference type="EMBL" id="GGP05172.1"/>
    </source>
</evidence>
<dbReference type="GO" id="GO:0016301">
    <property type="term" value="F:kinase activity"/>
    <property type="evidence" value="ECO:0007669"/>
    <property type="project" value="UniProtKB-KW"/>
</dbReference>
<evidence type="ECO:0000256" key="1">
    <source>
        <dbReference type="ARBA" id="ARBA00022679"/>
    </source>
</evidence>
<dbReference type="InterPro" id="IPR016064">
    <property type="entry name" value="NAD/diacylglycerol_kinase_sf"/>
</dbReference>
<dbReference type="SUPFAM" id="SSF111331">
    <property type="entry name" value="NAD kinase/diacylglycerol kinase-like"/>
    <property type="match status" value="1"/>
</dbReference>
<sequence>MQKIAFFINPTIRNFRNIEIELQHHFIDFDYQFFISEYHGHLLELPLKAIKEGYNCMIAVGGDGTLNEIVNGTLKAFKNGDSYDWEAISNIKIGVFPTGSGNDFVRNIYDSKVSTLLNLIQNQRSELIDVGLATFSNENGVEEQRFFMNITDVGIGGEVVITKEKMPAFFSAKFNYLVSILYVMATYKKHQVKIKTDKDSYQGKILNFVIANGKYFGNAIGIAPHALLDDGLFSITNIGNVSLLDYFLHIGKAKKCQKINHPQVSYTFSKEVFVESADHRKITIDMDGEFVGFAPIAITCLEKKIRFLK</sequence>
<dbReference type="InterPro" id="IPR001206">
    <property type="entry name" value="Diacylglycerol_kinase_cat_dom"/>
</dbReference>
<dbReference type="Gene3D" id="2.60.200.40">
    <property type="match status" value="1"/>
</dbReference>
<dbReference type="InterPro" id="IPR050187">
    <property type="entry name" value="Lipid_Phosphate_FormReg"/>
</dbReference>
<dbReference type="PANTHER" id="PTHR12358:SF106">
    <property type="entry name" value="LIPID KINASE YEGS"/>
    <property type="match status" value="1"/>
</dbReference>
<name>A0ABQ2NKJ0_9FLAO</name>
<dbReference type="Pfam" id="PF00781">
    <property type="entry name" value="DAGK_cat"/>
    <property type="match status" value="1"/>
</dbReference>
<evidence type="ECO:0000256" key="3">
    <source>
        <dbReference type="ARBA" id="ARBA00022777"/>
    </source>
</evidence>
<organism evidence="6 7">
    <name type="scientific">Cloacibacterium rupense</name>
    <dbReference type="NCBI Taxonomy" id="517423"/>
    <lineage>
        <taxon>Bacteria</taxon>
        <taxon>Pseudomonadati</taxon>
        <taxon>Bacteroidota</taxon>
        <taxon>Flavobacteriia</taxon>
        <taxon>Flavobacteriales</taxon>
        <taxon>Weeksellaceae</taxon>
    </lineage>
</organism>
<protein>
    <submittedName>
        <fullName evidence="6">Lipid kinase</fullName>
    </submittedName>
</protein>
<proteinExistence type="predicted"/>
<keyword evidence="3 6" id="KW-0418">Kinase</keyword>
<evidence type="ECO:0000259" key="5">
    <source>
        <dbReference type="PROSITE" id="PS50146"/>
    </source>
</evidence>
<dbReference type="EMBL" id="BMLV01000004">
    <property type="protein sequence ID" value="GGP05172.1"/>
    <property type="molecule type" value="Genomic_DNA"/>
</dbReference>
<dbReference type="Proteomes" id="UP000620064">
    <property type="component" value="Unassembled WGS sequence"/>
</dbReference>
<keyword evidence="4" id="KW-0067">ATP-binding</keyword>
<dbReference type="InterPro" id="IPR045540">
    <property type="entry name" value="YegS/DAGK_C"/>
</dbReference>
<feature type="domain" description="DAGKc" evidence="5">
    <location>
        <begin position="1"/>
        <end position="139"/>
    </location>
</feature>
<keyword evidence="1" id="KW-0808">Transferase</keyword>
<dbReference type="Pfam" id="PF19279">
    <property type="entry name" value="YegS_C"/>
    <property type="match status" value="1"/>
</dbReference>
<comment type="caution">
    <text evidence="6">The sequence shown here is derived from an EMBL/GenBank/DDBJ whole genome shotgun (WGS) entry which is preliminary data.</text>
</comment>
<evidence type="ECO:0000256" key="4">
    <source>
        <dbReference type="ARBA" id="ARBA00022840"/>
    </source>
</evidence>
<dbReference type="RefSeq" id="WP_188618004.1">
    <property type="nucleotide sequence ID" value="NZ_BMLV01000004.1"/>
</dbReference>
<reference evidence="7" key="1">
    <citation type="journal article" date="2019" name="Int. J. Syst. Evol. Microbiol.">
        <title>The Global Catalogue of Microorganisms (GCM) 10K type strain sequencing project: providing services to taxonomists for standard genome sequencing and annotation.</title>
        <authorList>
            <consortium name="The Broad Institute Genomics Platform"/>
            <consortium name="The Broad Institute Genome Sequencing Center for Infectious Disease"/>
            <person name="Wu L."/>
            <person name="Ma J."/>
        </authorList>
    </citation>
    <scope>NUCLEOTIDE SEQUENCE [LARGE SCALE GENOMIC DNA]</scope>
    <source>
        <strain evidence="7">CGMCC 1.7656</strain>
    </source>
</reference>
<accession>A0ABQ2NKJ0</accession>
<keyword evidence="2" id="KW-0547">Nucleotide-binding</keyword>
<dbReference type="PROSITE" id="PS50146">
    <property type="entry name" value="DAGK"/>
    <property type="match status" value="1"/>
</dbReference>
<gene>
    <name evidence="6" type="ORF">GCM10010992_20310</name>
</gene>
<evidence type="ECO:0000256" key="2">
    <source>
        <dbReference type="ARBA" id="ARBA00022741"/>
    </source>
</evidence>
<keyword evidence="7" id="KW-1185">Reference proteome</keyword>
<dbReference type="PANTHER" id="PTHR12358">
    <property type="entry name" value="SPHINGOSINE KINASE"/>
    <property type="match status" value="1"/>
</dbReference>
<dbReference type="InterPro" id="IPR017438">
    <property type="entry name" value="ATP-NAD_kinase_N"/>
</dbReference>
<evidence type="ECO:0000313" key="7">
    <source>
        <dbReference type="Proteomes" id="UP000620064"/>
    </source>
</evidence>
<dbReference type="Gene3D" id="3.40.50.10330">
    <property type="entry name" value="Probable inorganic polyphosphate/atp-NAD kinase, domain 1"/>
    <property type="match status" value="1"/>
</dbReference>